<dbReference type="GO" id="GO:0042802">
    <property type="term" value="F:identical protein binding"/>
    <property type="evidence" value="ECO:0007669"/>
    <property type="project" value="TreeGrafter"/>
</dbReference>
<feature type="active site" description="Proton acceptor; for ring-opening step" evidence="4">
    <location>
        <position position="135"/>
    </location>
</feature>
<comment type="caution">
    <text evidence="4">Lacks conserved residue(s) required for the propagation of feature annotation.</text>
</comment>
<dbReference type="Proteomes" id="UP000237865">
    <property type="component" value="Unassembled WGS sequence"/>
</dbReference>
<evidence type="ECO:0000313" key="6">
    <source>
        <dbReference type="EMBL" id="PPE04108.1"/>
    </source>
</evidence>
<dbReference type="HAMAP" id="MF_01241">
    <property type="entry name" value="GlcN6P_deamin"/>
    <property type="match status" value="1"/>
</dbReference>
<proteinExistence type="inferred from homology"/>
<comment type="catalytic activity">
    <reaction evidence="1 4">
        <text>alpha-D-glucosamine 6-phosphate + H2O = beta-D-fructose 6-phosphate + NH4(+)</text>
        <dbReference type="Rhea" id="RHEA:12172"/>
        <dbReference type="ChEBI" id="CHEBI:15377"/>
        <dbReference type="ChEBI" id="CHEBI:28938"/>
        <dbReference type="ChEBI" id="CHEBI:57634"/>
        <dbReference type="ChEBI" id="CHEBI:75989"/>
        <dbReference type="EC" id="3.5.99.6"/>
    </reaction>
</comment>
<dbReference type="AlphaFoldDB" id="A0A2S5R9X4"/>
<dbReference type="Pfam" id="PF01182">
    <property type="entry name" value="Glucosamine_iso"/>
    <property type="match status" value="1"/>
</dbReference>
<evidence type="ECO:0000256" key="1">
    <source>
        <dbReference type="ARBA" id="ARBA00000644"/>
    </source>
</evidence>
<accession>A0A2S5R9X4</accession>
<dbReference type="GO" id="GO:0006046">
    <property type="term" value="P:N-acetylglucosamine catabolic process"/>
    <property type="evidence" value="ECO:0007669"/>
    <property type="project" value="UniProtKB-UniRule"/>
</dbReference>
<feature type="active site" description="For ring-opening step" evidence="4">
    <location>
        <position position="140"/>
    </location>
</feature>
<dbReference type="RefSeq" id="WP_028127104.1">
    <property type="nucleotide sequence ID" value="NZ_PHNE01000006.1"/>
</dbReference>
<dbReference type="SUPFAM" id="SSF100950">
    <property type="entry name" value="NagB/RpiA/CoA transferase-like"/>
    <property type="match status" value="1"/>
</dbReference>
<dbReference type="Gene3D" id="3.40.50.1360">
    <property type="match status" value="1"/>
</dbReference>
<dbReference type="EMBL" id="PHNE01000006">
    <property type="protein sequence ID" value="PPE04108.1"/>
    <property type="molecule type" value="Genomic_DNA"/>
</dbReference>
<comment type="caution">
    <text evidence="6">The sequence shown here is derived from an EMBL/GenBank/DDBJ whole genome shotgun (WGS) entry which is preliminary data.</text>
</comment>
<dbReference type="STRING" id="1399797.GCA_000518285_01082"/>
<keyword evidence="7" id="KW-1185">Reference proteome</keyword>
<organism evidence="6 7">
    <name type="scientific">Williamsoniiplasma lucivorax</name>
    <dbReference type="NCBI Taxonomy" id="209274"/>
    <lineage>
        <taxon>Bacteria</taxon>
        <taxon>Bacillati</taxon>
        <taxon>Mycoplasmatota</taxon>
        <taxon>Mollicutes</taxon>
        <taxon>Entomoplasmatales</taxon>
        <taxon>Williamsoniiplasma</taxon>
    </lineage>
</organism>
<feature type="domain" description="Glucosamine/galactosamine-6-phosphate isomerase" evidence="5">
    <location>
        <begin position="16"/>
        <end position="223"/>
    </location>
</feature>
<dbReference type="EC" id="3.5.99.6" evidence="4"/>
<dbReference type="PROSITE" id="PS01161">
    <property type="entry name" value="GLC_GALNAC_ISOMERASE"/>
    <property type="match status" value="1"/>
</dbReference>
<name>A0A2S5R9X4_9MOLU</name>
<comment type="similarity">
    <text evidence="4">Belongs to the glucosamine/galactosamine-6-phosphate isomerase family. NagB subfamily.</text>
</comment>
<dbReference type="FunFam" id="3.40.50.1360:FF:000003">
    <property type="entry name" value="Glucosamine-6-phosphate deaminase"/>
    <property type="match status" value="1"/>
</dbReference>
<feature type="active site" description="Proton acceptor; for enolization step" evidence="4">
    <location>
        <position position="67"/>
    </location>
</feature>
<dbReference type="InterPro" id="IPR006148">
    <property type="entry name" value="Glc/Gal-6P_isomerase"/>
</dbReference>
<keyword evidence="3 4" id="KW-0119">Carbohydrate metabolism</keyword>
<dbReference type="GO" id="GO:0005737">
    <property type="term" value="C:cytoplasm"/>
    <property type="evidence" value="ECO:0007669"/>
    <property type="project" value="TreeGrafter"/>
</dbReference>
<dbReference type="GO" id="GO:0004342">
    <property type="term" value="F:glucosamine-6-phosphate deaminase activity"/>
    <property type="evidence" value="ECO:0007669"/>
    <property type="project" value="UniProtKB-UniRule"/>
</dbReference>
<dbReference type="PANTHER" id="PTHR11280:SF5">
    <property type="entry name" value="GLUCOSAMINE-6-PHOSPHATE ISOMERASE"/>
    <property type="match status" value="1"/>
</dbReference>
<evidence type="ECO:0000313" key="7">
    <source>
        <dbReference type="Proteomes" id="UP000237865"/>
    </source>
</evidence>
<protein>
    <recommendedName>
        <fullName evidence="4">Glucosamine-6-phosphate deaminase</fullName>
        <ecNumber evidence="4">3.5.99.6</ecNumber>
    </recommendedName>
    <alternativeName>
        <fullName evidence="4">GlcN6P deaminase</fullName>
        <shortName evidence="4">GNPDA</shortName>
    </alternativeName>
    <alternativeName>
        <fullName evidence="4">Glucosamine-6-phosphate isomerase</fullName>
    </alternativeName>
</protein>
<gene>
    <name evidence="4 6" type="primary">nagB</name>
    <name evidence="6" type="ORF">ELUCI_v1c08880</name>
</gene>
<dbReference type="InterPro" id="IPR004547">
    <property type="entry name" value="Glucosamine6P_isomerase"/>
</dbReference>
<dbReference type="GO" id="GO:0005975">
    <property type="term" value="P:carbohydrate metabolic process"/>
    <property type="evidence" value="ECO:0007669"/>
    <property type="project" value="InterPro"/>
</dbReference>
<evidence type="ECO:0000256" key="4">
    <source>
        <dbReference type="HAMAP-Rule" id="MF_01241"/>
    </source>
</evidence>
<feature type="active site" description="For ring-opening step" evidence="4">
    <location>
        <position position="133"/>
    </location>
</feature>
<evidence type="ECO:0000259" key="5">
    <source>
        <dbReference type="Pfam" id="PF01182"/>
    </source>
</evidence>
<dbReference type="InterPro" id="IPR037171">
    <property type="entry name" value="NagB/RpiA_transferase-like"/>
</dbReference>
<dbReference type="NCBIfam" id="TIGR00502">
    <property type="entry name" value="nagB"/>
    <property type="match status" value="1"/>
</dbReference>
<comment type="pathway">
    <text evidence="4">Amino-sugar metabolism; N-acetylneuraminate degradation; D-fructose 6-phosphate from N-acetylneuraminate: step 5/5.</text>
</comment>
<sequence>MKIIKVKNNEEAGVVAAQIIEQKIQTNPQCVLGLATGSTPISTYQHLIKDYQNQKVSFKDVITYNLDEYQGLLGTHPESYRYFMNGKLFNHIDIKIENTHVPSGTDTKNPAVYDELIQQAGGIDLQLLGIGVNGHIGFNEPGTSFDSLTSVVDLTPSTIQMNARFFASVDLVPTKAVSMGLKTIMQSKQILLLATGANKAEAVAHLVNGEVSPAWPCTILQTHPDVIVIIDQEAGSMLK</sequence>
<keyword evidence="2 4" id="KW-0378">Hydrolase</keyword>
<dbReference type="PANTHER" id="PTHR11280">
    <property type="entry name" value="GLUCOSAMINE-6-PHOSPHATE ISOMERASE"/>
    <property type="match status" value="1"/>
</dbReference>
<evidence type="ECO:0000256" key="2">
    <source>
        <dbReference type="ARBA" id="ARBA00022801"/>
    </source>
</evidence>
<reference evidence="6 7" key="1">
    <citation type="submission" date="2017-11" db="EMBL/GenBank/DDBJ databases">
        <title>Genome sequence of Entomoplasma lucivorax PIPN-2 (ATCC 49196).</title>
        <authorList>
            <person name="Lo W.-S."/>
            <person name="Gasparich G.E."/>
            <person name="Kuo C.-H."/>
        </authorList>
    </citation>
    <scope>NUCLEOTIDE SEQUENCE [LARGE SCALE GENOMIC DNA]</scope>
    <source>
        <strain evidence="6 7">PIPN-2</strain>
    </source>
</reference>
<dbReference type="UniPathway" id="UPA00629">
    <property type="reaction ID" value="UER00684"/>
</dbReference>
<dbReference type="InterPro" id="IPR018321">
    <property type="entry name" value="Glucosamine6P_isomerase_CS"/>
</dbReference>
<comment type="function">
    <text evidence="4">Catalyzes the reversible isomerization-deamination of glucosamine 6-phosphate (GlcN6P) to form fructose 6-phosphate (Fru6P) and ammonium ion.</text>
</comment>
<dbReference type="GO" id="GO:0006043">
    <property type="term" value="P:glucosamine catabolic process"/>
    <property type="evidence" value="ECO:0007669"/>
    <property type="project" value="TreeGrafter"/>
</dbReference>
<dbReference type="CDD" id="cd01399">
    <property type="entry name" value="GlcN6P_deaminase"/>
    <property type="match status" value="1"/>
</dbReference>
<evidence type="ECO:0000256" key="3">
    <source>
        <dbReference type="ARBA" id="ARBA00023277"/>
    </source>
</evidence>
<dbReference type="GO" id="GO:0019262">
    <property type="term" value="P:N-acetylneuraminate catabolic process"/>
    <property type="evidence" value="ECO:0007669"/>
    <property type="project" value="UniProtKB-UniRule"/>
</dbReference>